<dbReference type="RefSeq" id="WP_154417811.1">
    <property type="nucleotide sequence ID" value="NZ_VUNS01000007.1"/>
</dbReference>
<dbReference type="InterPro" id="IPR009057">
    <property type="entry name" value="Homeodomain-like_sf"/>
</dbReference>
<dbReference type="PRINTS" id="PR00032">
    <property type="entry name" value="HTHARAC"/>
</dbReference>
<dbReference type="EMBL" id="VUNS01000007">
    <property type="protein sequence ID" value="MST97014.1"/>
    <property type="molecule type" value="Genomic_DNA"/>
</dbReference>
<reference evidence="5 6" key="1">
    <citation type="submission" date="2019-08" db="EMBL/GenBank/DDBJ databases">
        <title>In-depth cultivation of the pig gut microbiome towards novel bacterial diversity and tailored functional studies.</title>
        <authorList>
            <person name="Wylensek D."/>
            <person name="Hitch T.C.A."/>
            <person name="Clavel T."/>
        </authorList>
    </citation>
    <scope>NUCLEOTIDE SEQUENCE [LARGE SCALE GENOMIC DNA]</scope>
    <source>
        <strain evidence="5 6">BBE-744-WT-12</strain>
    </source>
</reference>
<keyword evidence="3" id="KW-0804">Transcription</keyword>
<evidence type="ECO:0000313" key="6">
    <source>
        <dbReference type="Proteomes" id="UP000435649"/>
    </source>
</evidence>
<protein>
    <submittedName>
        <fullName evidence="5">Helix-turn-helix domain-containing protein</fullName>
    </submittedName>
</protein>
<dbReference type="AlphaFoldDB" id="A0A844G245"/>
<dbReference type="PROSITE" id="PS00041">
    <property type="entry name" value="HTH_ARAC_FAMILY_1"/>
    <property type="match status" value="1"/>
</dbReference>
<evidence type="ECO:0000256" key="3">
    <source>
        <dbReference type="ARBA" id="ARBA00023163"/>
    </source>
</evidence>
<dbReference type="Pfam" id="PF12833">
    <property type="entry name" value="HTH_18"/>
    <property type="match status" value="1"/>
</dbReference>
<dbReference type="InterPro" id="IPR018060">
    <property type="entry name" value="HTH_AraC"/>
</dbReference>
<evidence type="ECO:0000259" key="4">
    <source>
        <dbReference type="PROSITE" id="PS01124"/>
    </source>
</evidence>
<dbReference type="Pfam" id="PF10114">
    <property type="entry name" value="PocR"/>
    <property type="match status" value="1"/>
</dbReference>
<dbReference type="SUPFAM" id="SSF46689">
    <property type="entry name" value="Homeodomain-like"/>
    <property type="match status" value="1"/>
</dbReference>
<sequence>MIEFGEILRELERKLRELAGIAGTGCIWKVSGYLLPEPDLERRFSQHTCKFCAGVKTHGDGEKQCVYHDTRELVARLRQHTVPFVGTCHAGAVEIIVPLPPETAGFAGAVMLGPFRTEGTECRYPELEALYRQLPVLRPEAAEGYFDFIPAIFSDIIHRAYAETGGLLPRRPRDKRILEVLEFLRLHSHENPTAVRTAELVFMSPSRLLHLFKLECGIGMGEYLLKLRLRKARRFLLAADWPISRVAEKSGFTDQSYFTSMFRREFGLPPLRYRRKHGHAPYTV</sequence>
<feature type="domain" description="HTH araC/xylS-type" evidence="4">
    <location>
        <begin position="178"/>
        <end position="276"/>
    </location>
</feature>
<dbReference type="GO" id="GO:0043565">
    <property type="term" value="F:sequence-specific DNA binding"/>
    <property type="evidence" value="ECO:0007669"/>
    <property type="project" value="InterPro"/>
</dbReference>
<name>A0A844G245_9BACT</name>
<keyword evidence="6" id="KW-1185">Reference proteome</keyword>
<dbReference type="Proteomes" id="UP000435649">
    <property type="component" value="Unassembled WGS sequence"/>
</dbReference>
<dbReference type="Gene3D" id="1.10.10.60">
    <property type="entry name" value="Homeodomain-like"/>
    <property type="match status" value="2"/>
</dbReference>
<dbReference type="GO" id="GO:0003700">
    <property type="term" value="F:DNA-binding transcription factor activity"/>
    <property type="evidence" value="ECO:0007669"/>
    <property type="project" value="InterPro"/>
</dbReference>
<dbReference type="InterPro" id="IPR018062">
    <property type="entry name" value="HTH_AraC-typ_CS"/>
</dbReference>
<dbReference type="InterPro" id="IPR018771">
    <property type="entry name" value="PocR_dom"/>
</dbReference>
<organism evidence="5 6">
    <name type="scientific">Victivallis lenta</name>
    <dbReference type="NCBI Taxonomy" id="2606640"/>
    <lineage>
        <taxon>Bacteria</taxon>
        <taxon>Pseudomonadati</taxon>
        <taxon>Lentisphaerota</taxon>
        <taxon>Lentisphaeria</taxon>
        <taxon>Victivallales</taxon>
        <taxon>Victivallaceae</taxon>
        <taxon>Victivallis</taxon>
    </lineage>
</organism>
<dbReference type="PROSITE" id="PS01124">
    <property type="entry name" value="HTH_ARAC_FAMILY_2"/>
    <property type="match status" value="1"/>
</dbReference>
<gene>
    <name evidence="5" type="ORF">FYJ85_08140</name>
</gene>
<evidence type="ECO:0000256" key="2">
    <source>
        <dbReference type="ARBA" id="ARBA00023125"/>
    </source>
</evidence>
<accession>A0A844G245</accession>
<proteinExistence type="predicted"/>
<dbReference type="SMART" id="SM00342">
    <property type="entry name" value="HTH_ARAC"/>
    <property type="match status" value="1"/>
</dbReference>
<keyword evidence="1" id="KW-0805">Transcription regulation</keyword>
<dbReference type="InterPro" id="IPR020449">
    <property type="entry name" value="Tscrpt_reg_AraC-type_HTH"/>
</dbReference>
<evidence type="ECO:0000313" key="5">
    <source>
        <dbReference type="EMBL" id="MST97014.1"/>
    </source>
</evidence>
<evidence type="ECO:0000256" key="1">
    <source>
        <dbReference type="ARBA" id="ARBA00023015"/>
    </source>
</evidence>
<dbReference type="PANTHER" id="PTHR43280:SF2">
    <property type="entry name" value="HTH-TYPE TRANSCRIPTIONAL REGULATOR EXSA"/>
    <property type="match status" value="1"/>
</dbReference>
<dbReference type="PANTHER" id="PTHR43280">
    <property type="entry name" value="ARAC-FAMILY TRANSCRIPTIONAL REGULATOR"/>
    <property type="match status" value="1"/>
</dbReference>
<comment type="caution">
    <text evidence="5">The sequence shown here is derived from an EMBL/GenBank/DDBJ whole genome shotgun (WGS) entry which is preliminary data.</text>
</comment>
<keyword evidence="2" id="KW-0238">DNA-binding</keyword>